<accession>A0ABN9PGK9</accession>
<feature type="region of interest" description="Disordered" evidence="1">
    <location>
        <begin position="91"/>
        <end position="112"/>
    </location>
</feature>
<proteinExistence type="predicted"/>
<reference evidence="2" key="1">
    <citation type="submission" date="2023-10" db="EMBL/GenBank/DDBJ databases">
        <authorList>
            <person name="Chen Y."/>
            <person name="Shah S."/>
            <person name="Dougan E. K."/>
            <person name="Thang M."/>
            <person name="Chan C."/>
        </authorList>
    </citation>
    <scope>NUCLEOTIDE SEQUENCE [LARGE SCALE GENOMIC DNA]</scope>
</reference>
<evidence type="ECO:0000256" key="1">
    <source>
        <dbReference type="SAM" id="MobiDB-lite"/>
    </source>
</evidence>
<name>A0ABN9PGK9_9DINO</name>
<evidence type="ECO:0000313" key="2">
    <source>
        <dbReference type="EMBL" id="CAK0791915.1"/>
    </source>
</evidence>
<gene>
    <name evidence="2" type="ORF">PCOR1329_LOCUS2684</name>
</gene>
<evidence type="ECO:0000313" key="3">
    <source>
        <dbReference type="Proteomes" id="UP001189429"/>
    </source>
</evidence>
<protein>
    <submittedName>
        <fullName evidence="2">Uncharacterized protein</fullName>
    </submittedName>
</protein>
<sequence length="239" mass="23648">AFVMAAARPRGAHTAAEDGAALVAAAVRAAVEARVPRRTVSAVADAVAAVVLWLRARAAPPTPLPAAGARGADAGRCGGAGVGGALKRQAARGAKDAGRGPSAQQAAGAADGGVGGLPLERVAAGGALGSDRDDYDFDEVMDNSFADALVGGAVEPAAAAAPRAPAAGGAAPRGGGGEARLRQRALAAGLDGSVEMLGFCSQAQMKDALRRKGIGLPRRRGPAALRRLLLLDTMQKELQ</sequence>
<dbReference type="EMBL" id="CAUYUJ010000679">
    <property type="protein sequence ID" value="CAK0791915.1"/>
    <property type="molecule type" value="Genomic_DNA"/>
</dbReference>
<feature type="non-terminal residue" evidence="2">
    <location>
        <position position="1"/>
    </location>
</feature>
<comment type="caution">
    <text evidence="2">The sequence shown here is derived from an EMBL/GenBank/DDBJ whole genome shotgun (WGS) entry which is preliminary data.</text>
</comment>
<feature type="compositionally biased region" description="Low complexity" evidence="1">
    <location>
        <begin position="99"/>
        <end position="109"/>
    </location>
</feature>
<feature type="non-terminal residue" evidence="2">
    <location>
        <position position="239"/>
    </location>
</feature>
<organism evidence="2 3">
    <name type="scientific">Prorocentrum cordatum</name>
    <dbReference type="NCBI Taxonomy" id="2364126"/>
    <lineage>
        <taxon>Eukaryota</taxon>
        <taxon>Sar</taxon>
        <taxon>Alveolata</taxon>
        <taxon>Dinophyceae</taxon>
        <taxon>Prorocentrales</taxon>
        <taxon>Prorocentraceae</taxon>
        <taxon>Prorocentrum</taxon>
    </lineage>
</organism>
<keyword evidence="3" id="KW-1185">Reference proteome</keyword>
<dbReference type="Proteomes" id="UP001189429">
    <property type="component" value="Unassembled WGS sequence"/>
</dbReference>